<dbReference type="Proteomes" id="UP001295469">
    <property type="component" value="Chromosome A03"/>
</dbReference>
<reference evidence="1" key="1">
    <citation type="submission" date="2021-01" db="EMBL/GenBank/DDBJ databases">
        <authorList>
            <consortium name="Genoscope - CEA"/>
            <person name="William W."/>
        </authorList>
    </citation>
    <scope>NUCLEOTIDE SEQUENCE</scope>
</reference>
<proteinExistence type="predicted"/>
<dbReference type="AlphaFoldDB" id="A0A816VYQ9"/>
<organism evidence="1">
    <name type="scientific">Brassica napus</name>
    <name type="common">Rape</name>
    <dbReference type="NCBI Taxonomy" id="3708"/>
    <lineage>
        <taxon>Eukaryota</taxon>
        <taxon>Viridiplantae</taxon>
        <taxon>Streptophyta</taxon>
        <taxon>Embryophyta</taxon>
        <taxon>Tracheophyta</taxon>
        <taxon>Spermatophyta</taxon>
        <taxon>Magnoliopsida</taxon>
        <taxon>eudicotyledons</taxon>
        <taxon>Gunneridae</taxon>
        <taxon>Pentapetalae</taxon>
        <taxon>rosids</taxon>
        <taxon>malvids</taxon>
        <taxon>Brassicales</taxon>
        <taxon>Brassicaceae</taxon>
        <taxon>Brassiceae</taxon>
        <taxon>Brassica</taxon>
    </lineage>
</organism>
<dbReference type="EMBL" id="HG994357">
    <property type="protein sequence ID" value="CAF2128514.1"/>
    <property type="molecule type" value="Genomic_DNA"/>
</dbReference>
<accession>A0A816VYQ9</accession>
<evidence type="ECO:0000313" key="1">
    <source>
        <dbReference type="EMBL" id="CAF2128514.1"/>
    </source>
</evidence>
<gene>
    <name evidence="1" type="ORF">DARMORV10_A03P43060.1</name>
</gene>
<sequence length="77" mass="8945">MSRTGAKHGTLRITKHPIRGNFVLAIQKGKKSHLSLPFFFLFLPRTRKRVEAVRRADGSAFEKWYCSHLSLKVLIFF</sequence>
<protein>
    <submittedName>
        <fullName evidence="1">(rape) hypothetical protein</fullName>
    </submittedName>
</protein>
<name>A0A816VYQ9_BRANA</name>